<comment type="function">
    <text evidence="10 12">Specifically methylates the N3 position of the uracil ring of uridine 1498 (m3U1498) in 16S rRNA. Acts on the fully assembled 30S ribosomal subunit.</text>
</comment>
<comment type="similarity">
    <text evidence="2 12">Belongs to the RNA methyltransferase RsmE family.</text>
</comment>
<dbReference type="SUPFAM" id="SSF88697">
    <property type="entry name" value="PUA domain-like"/>
    <property type="match status" value="1"/>
</dbReference>
<gene>
    <name evidence="15" type="ORF">P24_09731</name>
</gene>
<dbReference type="RefSeq" id="WP_008944553.1">
    <property type="nucleotide sequence ID" value="NZ_AMRL01000010.1"/>
</dbReference>
<dbReference type="GO" id="GO:0005737">
    <property type="term" value="C:cytoplasm"/>
    <property type="evidence" value="ECO:0007669"/>
    <property type="project" value="UniProtKB-SubCell"/>
</dbReference>
<keyword evidence="16" id="KW-1185">Reference proteome</keyword>
<comment type="catalytic activity">
    <reaction evidence="11 12">
        <text>uridine(1498) in 16S rRNA + S-adenosyl-L-methionine = N(3)-methyluridine(1498) in 16S rRNA + S-adenosyl-L-homocysteine + H(+)</text>
        <dbReference type="Rhea" id="RHEA:42920"/>
        <dbReference type="Rhea" id="RHEA-COMP:10283"/>
        <dbReference type="Rhea" id="RHEA-COMP:10284"/>
        <dbReference type="ChEBI" id="CHEBI:15378"/>
        <dbReference type="ChEBI" id="CHEBI:57856"/>
        <dbReference type="ChEBI" id="CHEBI:59789"/>
        <dbReference type="ChEBI" id="CHEBI:65315"/>
        <dbReference type="ChEBI" id="CHEBI:74502"/>
        <dbReference type="EC" id="2.1.1.193"/>
    </reaction>
</comment>
<dbReference type="PATRIC" id="fig|1207063.3.peg.1974"/>
<dbReference type="PANTHER" id="PTHR30027:SF3">
    <property type="entry name" value="16S RRNA (URACIL(1498)-N(3))-METHYLTRANSFERASE"/>
    <property type="match status" value="1"/>
</dbReference>
<evidence type="ECO:0000256" key="11">
    <source>
        <dbReference type="ARBA" id="ARBA00047944"/>
    </source>
</evidence>
<sequence>MARLYQTRLHTGESLAAAVAVTLPKGQAHYLRSVLRLSPGDRLALFNGRDGEWLAEISDLGKASALVTPLEQLRPQAVEPDLWLVFAPLKHARIDYLAEKATELGVSALCPVFTQRTIVSRVNEERLLANAVEAAEQSERLSVPEVMPARKLEAVLADWPAGRRLLVCDETGGGRPISEALADNVSGGNAVLIGPEGGFTETELDGLRKLPFVTAISLGPRVLRADTAALAALACFQAIAGDWRQGRPDFRG</sequence>
<protein>
    <recommendedName>
        <fullName evidence="4 12">Ribosomal RNA small subunit methyltransferase E</fullName>
        <ecNumber evidence="3 12">2.1.1.193</ecNumber>
    </recommendedName>
</protein>
<evidence type="ECO:0000313" key="16">
    <source>
        <dbReference type="Proteomes" id="UP000006746"/>
    </source>
</evidence>
<organism evidence="15 16">
    <name type="scientific">Oceanibaculum indicum P24</name>
    <dbReference type="NCBI Taxonomy" id="1207063"/>
    <lineage>
        <taxon>Bacteria</taxon>
        <taxon>Pseudomonadati</taxon>
        <taxon>Pseudomonadota</taxon>
        <taxon>Alphaproteobacteria</taxon>
        <taxon>Rhodospirillales</taxon>
        <taxon>Oceanibaculaceae</taxon>
        <taxon>Oceanibaculum</taxon>
    </lineage>
</organism>
<proteinExistence type="inferred from homology"/>
<keyword evidence="9 12" id="KW-0949">S-adenosyl-L-methionine</keyword>
<evidence type="ECO:0000256" key="4">
    <source>
        <dbReference type="ARBA" id="ARBA00013673"/>
    </source>
</evidence>
<dbReference type="NCBIfam" id="TIGR00046">
    <property type="entry name" value="RsmE family RNA methyltransferase"/>
    <property type="match status" value="1"/>
</dbReference>
<keyword evidence="5 12" id="KW-0963">Cytoplasm</keyword>
<dbReference type="InterPro" id="IPR046887">
    <property type="entry name" value="RsmE_PUA-like"/>
</dbReference>
<dbReference type="Proteomes" id="UP000006746">
    <property type="component" value="Unassembled WGS sequence"/>
</dbReference>
<dbReference type="GO" id="GO:0070042">
    <property type="term" value="F:rRNA (uridine-N3-)-methyltransferase activity"/>
    <property type="evidence" value="ECO:0007669"/>
    <property type="project" value="TreeGrafter"/>
</dbReference>
<evidence type="ECO:0000259" key="14">
    <source>
        <dbReference type="Pfam" id="PF20260"/>
    </source>
</evidence>
<evidence type="ECO:0000313" key="15">
    <source>
        <dbReference type="EMBL" id="EKE75825.1"/>
    </source>
</evidence>
<dbReference type="AlphaFoldDB" id="K2KEQ6"/>
<evidence type="ECO:0000256" key="7">
    <source>
        <dbReference type="ARBA" id="ARBA00022603"/>
    </source>
</evidence>
<evidence type="ECO:0000256" key="5">
    <source>
        <dbReference type="ARBA" id="ARBA00022490"/>
    </source>
</evidence>
<comment type="subcellular location">
    <subcellularLocation>
        <location evidence="1 12">Cytoplasm</location>
    </subcellularLocation>
</comment>
<dbReference type="NCBIfam" id="NF008696">
    <property type="entry name" value="PRK11713.3-5"/>
    <property type="match status" value="1"/>
</dbReference>
<dbReference type="NCBIfam" id="NF008694">
    <property type="entry name" value="PRK11713.3-2"/>
    <property type="match status" value="1"/>
</dbReference>
<comment type="caution">
    <text evidence="15">The sequence shown here is derived from an EMBL/GenBank/DDBJ whole genome shotgun (WGS) entry which is preliminary data.</text>
</comment>
<keyword evidence="8 12" id="KW-0808">Transferase</keyword>
<dbReference type="InterPro" id="IPR029026">
    <property type="entry name" value="tRNA_m1G_MTases_N"/>
</dbReference>
<evidence type="ECO:0000256" key="9">
    <source>
        <dbReference type="ARBA" id="ARBA00022691"/>
    </source>
</evidence>
<dbReference type="InterPro" id="IPR029028">
    <property type="entry name" value="Alpha/beta_knot_MTases"/>
</dbReference>
<dbReference type="CDD" id="cd18084">
    <property type="entry name" value="RsmE-like"/>
    <property type="match status" value="1"/>
</dbReference>
<accession>K2KEQ6</accession>
<dbReference type="Gene3D" id="3.40.1280.10">
    <property type="match status" value="1"/>
</dbReference>
<dbReference type="InterPro" id="IPR046886">
    <property type="entry name" value="RsmE_MTase_dom"/>
</dbReference>
<keyword evidence="7 12" id="KW-0489">Methyltransferase</keyword>
<dbReference type="InterPro" id="IPR006700">
    <property type="entry name" value="RsmE"/>
</dbReference>
<dbReference type="Gene3D" id="2.40.240.20">
    <property type="entry name" value="Hypothetical PUA domain-like, domain 1"/>
    <property type="match status" value="1"/>
</dbReference>
<dbReference type="Pfam" id="PF20260">
    <property type="entry name" value="PUA_4"/>
    <property type="match status" value="1"/>
</dbReference>
<feature type="domain" description="Ribosomal RNA small subunit methyltransferase E methyltransferase" evidence="13">
    <location>
        <begin position="80"/>
        <end position="236"/>
    </location>
</feature>
<dbReference type="InterPro" id="IPR015947">
    <property type="entry name" value="PUA-like_sf"/>
</dbReference>
<dbReference type="SUPFAM" id="SSF75217">
    <property type="entry name" value="alpha/beta knot"/>
    <property type="match status" value="1"/>
</dbReference>
<evidence type="ECO:0000259" key="13">
    <source>
        <dbReference type="Pfam" id="PF04452"/>
    </source>
</evidence>
<reference evidence="15 16" key="1">
    <citation type="journal article" date="2012" name="J. Bacteriol.">
        <title>Genome Sequence of Oceanibaculum indicum Type Strain P24.</title>
        <authorList>
            <person name="Lai Q."/>
            <person name="Shao Z."/>
        </authorList>
    </citation>
    <scope>NUCLEOTIDE SEQUENCE [LARGE SCALE GENOMIC DNA]</scope>
    <source>
        <strain evidence="15 16">P24</strain>
    </source>
</reference>
<evidence type="ECO:0000256" key="2">
    <source>
        <dbReference type="ARBA" id="ARBA00005528"/>
    </source>
</evidence>
<evidence type="ECO:0000256" key="12">
    <source>
        <dbReference type="PIRNR" id="PIRNR015601"/>
    </source>
</evidence>
<dbReference type="Pfam" id="PF04452">
    <property type="entry name" value="Methyltrans_RNA"/>
    <property type="match status" value="1"/>
</dbReference>
<dbReference type="PANTHER" id="PTHR30027">
    <property type="entry name" value="RIBOSOMAL RNA SMALL SUBUNIT METHYLTRANSFERASE E"/>
    <property type="match status" value="1"/>
</dbReference>
<dbReference type="STRING" id="1207063.P24_09731"/>
<dbReference type="EC" id="2.1.1.193" evidence="3 12"/>
<evidence type="ECO:0000256" key="8">
    <source>
        <dbReference type="ARBA" id="ARBA00022679"/>
    </source>
</evidence>
<evidence type="ECO:0000256" key="3">
    <source>
        <dbReference type="ARBA" id="ARBA00012328"/>
    </source>
</evidence>
<dbReference type="eggNOG" id="COG1385">
    <property type="taxonomic scope" value="Bacteria"/>
</dbReference>
<keyword evidence="6 12" id="KW-0698">rRNA processing</keyword>
<evidence type="ECO:0000256" key="1">
    <source>
        <dbReference type="ARBA" id="ARBA00004496"/>
    </source>
</evidence>
<evidence type="ECO:0000256" key="10">
    <source>
        <dbReference type="ARBA" id="ARBA00025699"/>
    </source>
</evidence>
<feature type="domain" description="Ribosomal RNA small subunit methyltransferase E PUA-like" evidence="14">
    <location>
        <begin position="24"/>
        <end position="69"/>
    </location>
</feature>
<dbReference type="GO" id="GO:0070475">
    <property type="term" value="P:rRNA base methylation"/>
    <property type="evidence" value="ECO:0007669"/>
    <property type="project" value="TreeGrafter"/>
</dbReference>
<dbReference type="PIRSF" id="PIRSF015601">
    <property type="entry name" value="MTase_slr0722"/>
    <property type="match status" value="1"/>
</dbReference>
<evidence type="ECO:0000256" key="6">
    <source>
        <dbReference type="ARBA" id="ARBA00022552"/>
    </source>
</evidence>
<dbReference type="EMBL" id="AMRL01000010">
    <property type="protein sequence ID" value="EKE75825.1"/>
    <property type="molecule type" value="Genomic_DNA"/>
</dbReference>
<name>K2KEQ6_9PROT</name>